<evidence type="ECO:0000313" key="3">
    <source>
        <dbReference type="Proteomes" id="UP000202485"/>
    </source>
</evidence>
<organism evidence="2 3">
    <name type="scientific">Ruegeria arenilitoris</name>
    <dbReference type="NCBI Taxonomy" id="1173585"/>
    <lineage>
        <taxon>Bacteria</taxon>
        <taxon>Pseudomonadati</taxon>
        <taxon>Pseudomonadota</taxon>
        <taxon>Alphaproteobacteria</taxon>
        <taxon>Rhodobacterales</taxon>
        <taxon>Roseobacteraceae</taxon>
        <taxon>Ruegeria</taxon>
    </lineage>
</organism>
<evidence type="ECO:0000256" key="1">
    <source>
        <dbReference type="SAM" id="MobiDB-lite"/>
    </source>
</evidence>
<feature type="compositionally biased region" description="Basic and acidic residues" evidence="1">
    <location>
        <begin position="1"/>
        <end position="26"/>
    </location>
</feature>
<dbReference type="RefSeq" id="WP_093961664.1">
    <property type="nucleotide sequence ID" value="NZ_FXYG01000001.1"/>
</dbReference>
<accession>A0A238JSD8</accession>
<gene>
    <name evidence="2" type="ORF">RUA8715_00025</name>
</gene>
<keyword evidence="3" id="KW-1185">Reference proteome</keyword>
<protein>
    <recommendedName>
        <fullName evidence="4">DUF3618 domain-containing protein</fullName>
    </recommendedName>
</protein>
<reference evidence="3" key="1">
    <citation type="submission" date="2017-05" db="EMBL/GenBank/DDBJ databases">
        <authorList>
            <person name="Rodrigo-Torres L."/>
            <person name="Arahal R. D."/>
            <person name="Lucena T."/>
        </authorList>
    </citation>
    <scope>NUCLEOTIDE SEQUENCE [LARGE SCALE GENOMIC DNA]</scope>
    <source>
        <strain evidence="3">CECT 8715</strain>
    </source>
</reference>
<dbReference type="EMBL" id="FXYG01000001">
    <property type="protein sequence ID" value="SMX32762.1"/>
    <property type="molecule type" value="Genomic_DNA"/>
</dbReference>
<dbReference type="AlphaFoldDB" id="A0A238JSD8"/>
<dbReference type="OrthoDB" id="9926563at2"/>
<feature type="region of interest" description="Disordered" evidence="1">
    <location>
        <begin position="1"/>
        <end position="57"/>
    </location>
</feature>
<evidence type="ECO:0008006" key="4">
    <source>
        <dbReference type="Google" id="ProtNLM"/>
    </source>
</evidence>
<proteinExistence type="predicted"/>
<sequence>MPRRTETTEKAKAHAQDLAGKVKDTVTAEASARAESLKDSAAQEAESAAHAADAAADAFPDQSVQHQVLSRIADNMEAVAGQVRSADLTSMSRKVSDFARENPLLFVGSAALAGFAAARFLSARNTGAAQSASFGADPWDIDPSPLHGTSVDTSGHTSALARMNGGRDA</sequence>
<name>A0A238JSD8_9RHOB</name>
<dbReference type="Proteomes" id="UP000202485">
    <property type="component" value="Unassembled WGS sequence"/>
</dbReference>
<feature type="compositionally biased region" description="Low complexity" evidence="1">
    <location>
        <begin position="39"/>
        <end position="57"/>
    </location>
</feature>
<evidence type="ECO:0000313" key="2">
    <source>
        <dbReference type="EMBL" id="SMX32762.1"/>
    </source>
</evidence>
<feature type="region of interest" description="Disordered" evidence="1">
    <location>
        <begin position="143"/>
        <end position="169"/>
    </location>
</feature>